<organism evidence="4 5">
    <name type="scientific">Vescimonas fastidiosa</name>
    <dbReference type="NCBI Taxonomy" id="2714353"/>
    <lineage>
        <taxon>Bacteria</taxon>
        <taxon>Bacillati</taxon>
        <taxon>Bacillota</taxon>
        <taxon>Clostridia</taxon>
        <taxon>Eubacteriales</taxon>
        <taxon>Oscillospiraceae</taxon>
        <taxon>Vescimonas</taxon>
    </lineage>
</organism>
<keyword evidence="4" id="KW-0614">Plasmid</keyword>
<keyword evidence="5" id="KW-1185">Reference proteome</keyword>
<dbReference type="KEGG" id="vfa:MM35RIKEN_22270"/>
<dbReference type="Pfam" id="PF20585">
    <property type="entry name" value="Pectate_lyase_5"/>
    <property type="match status" value="1"/>
</dbReference>
<evidence type="ECO:0000256" key="1">
    <source>
        <dbReference type="ARBA" id="ARBA00004196"/>
    </source>
</evidence>
<evidence type="ECO:0000313" key="5">
    <source>
        <dbReference type="Proteomes" id="UP000681343"/>
    </source>
</evidence>
<evidence type="ECO:0008006" key="6">
    <source>
        <dbReference type="Google" id="ProtNLM"/>
    </source>
</evidence>
<geneLocation type="plasmid" evidence="4 5">
    <name>pMM35_01</name>
</geneLocation>
<dbReference type="InterPro" id="IPR046776">
    <property type="entry name" value="Pectate_lyase_5"/>
</dbReference>
<dbReference type="Pfam" id="PF09479">
    <property type="entry name" value="Flg_new"/>
    <property type="match status" value="1"/>
</dbReference>
<evidence type="ECO:0000256" key="2">
    <source>
        <dbReference type="SAM" id="Phobius"/>
    </source>
</evidence>
<feature type="chain" id="PRO_5032871301" description="Gram-positive cocci surface proteins LPxTG domain-containing protein" evidence="3">
    <location>
        <begin position="26"/>
        <end position="932"/>
    </location>
</feature>
<keyword evidence="3" id="KW-0732">Signal</keyword>
<keyword evidence="2" id="KW-0812">Transmembrane</keyword>
<feature type="signal peptide" evidence="3">
    <location>
        <begin position="1"/>
        <end position="25"/>
    </location>
</feature>
<reference evidence="4" key="1">
    <citation type="submission" date="2020-09" db="EMBL/GenBank/DDBJ databases">
        <title>New species isolated from human feces.</title>
        <authorList>
            <person name="Kitahara M."/>
            <person name="Shigeno Y."/>
            <person name="Shime M."/>
            <person name="Matsumoto Y."/>
            <person name="Nakamura S."/>
            <person name="Motooka D."/>
            <person name="Fukuoka S."/>
            <person name="Nishikawa H."/>
            <person name="Benno Y."/>
        </authorList>
    </citation>
    <scope>NUCLEOTIDE SEQUENCE</scope>
    <source>
        <strain evidence="4">MM35</strain>
        <plasmid evidence="4">pMM35_01</plasmid>
    </source>
</reference>
<accession>A0A810Q0R5</accession>
<evidence type="ECO:0000313" key="4">
    <source>
        <dbReference type="EMBL" id="BCK80035.1"/>
    </source>
</evidence>
<name>A0A810Q0R5_9FIRM</name>
<evidence type="ECO:0000256" key="3">
    <source>
        <dbReference type="SAM" id="SignalP"/>
    </source>
</evidence>
<dbReference type="InterPro" id="IPR013378">
    <property type="entry name" value="InlB-like_B-rpt"/>
</dbReference>
<protein>
    <recommendedName>
        <fullName evidence="6">Gram-positive cocci surface proteins LPxTG domain-containing protein</fullName>
    </recommendedName>
</protein>
<dbReference type="EMBL" id="AP023416">
    <property type="protein sequence ID" value="BCK80035.1"/>
    <property type="molecule type" value="Genomic_DNA"/>
</dbReference>
<dbReference type="Gene3D" id="2.60.40.4270">
    <property type="entry name" value="Listeria-Bacteroides repeat domain"/>
    <property type="match status" value="1"/>
</dbReference>
<feature type="transmembrane region" description="Helical" evidence="2">
    <location>
        <begin position="904"/>
        <end position="924"/>
    </location>
</feature>
<gene>
    <name evidence="4" type="ORF">MM35RIKEN_22270</name>
</gene>
<comment type="subcellular location">
    <subcellularLocation>
        <location evidence="1">Cell envelope</location>
    </subcellularLocation>
</comment>
<dbReference type="AlphaFoldDB" id="A0A810Q0R5"/>
<dbReference type="Proteomes" id="UP000681343">
    <property type="component" value="Plasmid pMM35_01"/>
</dbReference>
<dbReference type="RefSeq" id="WP_228738150.1">
    <property type="nucleotide sequence ID" value="NZ_AP023416.1"/>
</dbReference>
<keyword evidence="2" id="KW-1133">Transmembrane helix</keyword>
<keyword evidence="2" id="KW-0472">Membrane</keyword>
<proteinExistence type="predicted"/>
<sequence length="932" mass="99908">MKKRILSILLTLCMLFCLVPTSVFAEGETFKNVANAAELKSALADDSVPGIRLTSNIVTGEAFSVTRTVTLDLNGYMLKMTGNDSVIRVEKKNQKIGDLTLIDSRPTTQHRFKADDKNGRWQLDENGDMLVNGGIITSTGTEQRSGGGGVAVSADTKFTMTGGNIVGCDSDKLGSGVYVSFGTFTMTGGRIVGCGNDPGIYLEVWAIMNANGGEVDATVALRENSKITTRDDLAGVTVFRKKVNVFDADSYGVVKYGLFYVPPSNGTTREIVYLANGAPYAVQIMSSESLNLAVEPEIPTSNTGSTFLGWYKADGTKWDFTRDVVNDHICVAARWDTAQQFSGVEVGKTYYFDLSDESIPGTVNANLPDTTLHYVPFTYVGTLDGYVLKPASGGVLDSSDKAANTADSSAPYGHAYRHSLFMADHILTTDVSYDTLSASDFIFGNSCTVNDVDYTLRAPTIGNTYAFSASQGIPENNEWDQILFKDSGFIKNLLLATPSWSEIWAWGQDTNTSGSIIRSVRSGRNQLGGAPTRFDTHVGYRPVLELPTDLAADSLKTVALALGGGKLGGSSEDIQIIVKNGSAFTAPASGGLTRPAGNTGRYFMWLGSDGNLYAPGGSVPALVTTLTAQWKDTEKPTGEIIIGANKWQEFLNKLTFGLFFKDTQTVTINAADNSGTVFVSYLVTDRDLSEEELKSLVFSGYEEPFGIDPNGEHIVYAMLVDESLNITYLRSDRVTLDNVRPVISGIEAGKTYCEAQTVTVEEKYVDTVTVNGTAVTLDENGSFTLAPADGEQKIVVTDKAGNTAEMTVTVNDGHTGGKATCTEKAVCEVCGKAYGELDPKNHTDLKHIPAKAATEDAEGNIEYWYCKGCGKYYSDKDGTKEIAKADTVTAKLPKSPPTGDTSSLSSWLVLMLAGGGAATGAAALSRKKKHDR</sequence>
<dbReference type="InterPro" id="IPR042229">
    <property type="entry name" value="Listeria/Bacterioides_rpt_sf"/>
</dbReference>